<sequence>MSSANRQQQLDEVLEHFYDGFIDPQPHTFYITAGHAIQQIEDILDVDSREAQDVWQLFNDRYVIQRPTKNGDLLSHEGIERVDEIRDDVPVDEELQEDLVDYLYDYYLENPSRAAVERDQLLTDFDVSETKIDLNLYILKTAGWVETNTQMGIGDAGYRSVELTEMGRRQLS</sequence>
<accession>A0ABD6C6L7</accession>
<name>A0ABD6C6L7_9EURY</name>
<dbReference type="EMBL" id="JBHUDB010000024">
    <property type="protein sequence ID" value="MFD1572216.1"/>
    <property type="molecule type" value="Genomic_DNA"/>
</dbReference>
<keyword evidence="2" id="KW-1185">Reference proteome</keyword>
<comment type="caution">
    <text evidence="1">The sequence shown here is derived from an EMBL/GenBank/DDBJ whole genome shotgun (WGS) entry which is preliminary data.</text>
</comment>
<gene>
    <name evidence="1" type="ORF">ACFR9T_16810</name>
</gene>
<protein>
    <submittedName>
        <fullName evidence="1">Uncharacterized protein</fullName>
    </submittedName>
</protein>
<dbReference type="RefSeq" id="WP_256418716.1">
    <property type="nucleotide sequence ID" value="NZ_JANHDL010000008.1"/>
</dbReference>
<evidence type="ECO:0000313" key="1">
    <source>
        <dbReference type="EMBL" id="MFD1572216.1"/>
    </source>
</evidence>
<dbReference type="AlphaFoldDB" id="A0ABD6C6L7"/>
<evidence type="ECO:0000313" key="2">
    <source>
        <dbReference type="Proteomes" id="UP001597185"/>
    </source>
</evidence>
<organism evidence="1 2">
    <name type="scientific">Halorubrum laminariae</name>
    <dbReference type="NCBI Taxonomy" id="1433523"/>
    <lineage>
        <taxon>Archaea</taxon>
        <taxon>Methanobacteriati</taxon>
        <taxon>Methanobacteriota</taxon>
        <taxon>Stenosarchaea group</taxon>
        <taxon>Halobacteria</taxon>
        <taxon>Halobacteriales</taxon>
        <taxon>Haloferacaceae</taxon>
        <taxon>Halorubrum</taxon>
    </lineage>
</organism>
<reference evidence="1 2" key="1">
    <citation type="journal article" date="2019" name="Int. J. Syst. Evol. Microbiol.">
        <title>The Global Catalogue of Microorganisms (GCM) 10K type strain sequencing project: providing services to taxonomists for standard genome sequencing and annotation.</title>
        <authorList>
            <consortium name="The Broad Institute Genomics Platform"/>
            <consortium name="The Broad Institute Genome Sequencing Center for Infectious Disease"/>
            <person name="Wu L."/>
            <person name="Ma J."/>
        </authorList>
    </citation>
    <scope>NUCLEOTIDE SEQUENCE [LARGE SCALE GENOMIC DNA]</scope>
    <source>
        <strain evidence="1 2">CGMCC 1.12689</strain>
    </source>
</reference>
<dbReference type="Proteomes" id="UP001597185">
    <property type="component" value="Unassembled WGS sequence"/>
</dbReference>
<proteinExistence type="predicted"/>